<evidence type="ECO:0008006" key="4">
    <source>
        <dbReference type="Google" id="ProtNLM"/>
    </source>
</evidence>
<feature type="region of interest" description="Disordered" evidence="1">
    <location>
        <begin position="1"/>
        <end position="38"/>
    </location>
</feature>
<name>A0ABR4AFV2_9LECA</name>
<dbReference type="Proteomes" id="UP001590950">
    <property type="component" value="Unassembled WGS sequence"/>
</dbReference>
<evidence type="ECO:0000313" key="2">
    <source>
        <dbReference type="EMBL" id="KAL2043968.1"/>
    </source>
</evidence>
<protein>
    <recommendedName>
        <fullName evidence="4">Zinc finger C3HC4 RING-type domain-containing protein</fullName>
    </recommendedName>
</protein>
<gene>
    <name evidence="2" type="ORF">N7G274_003488</name>
</gene>
<proteinExistence type="predicted"/>
<organism evidence="2 3">
    <name type="scientific">Stereocaulon virgatum</name>
    <dbReference type="NCBI Taxonomy" id="373712"/>
    <lineage>
        <taxon>Eukaryota</taxon>
        <taxon>Fungi</taxon>
        <taxon>Dikarya</taxon>
        <taxon>Ascomycota</taxon>
        <taxon>Pezizomycotina</taxon>
        <taxon>Lecanoromycetes</taxon>
        <taxon>OSLEUM clade</taxon>
        <taxon>Lecanoromycetidae</taxon>
        <taxon>Lecanorales</taxon>
        <taxon>Lecanorineae</taxon>
        <taxon>Stereocaulaceae</taxon>
        <taxon>Stereocaulon</taxon>
    </lineage>
</organism>
<accession>A0ABR4AFV2</accession>
<comment type="caution">
    <text evidence="2">The sequence shown here is derived from an EMBL/GenBank/DDBJ whole genome shotgun (WGS) entry which is preliminary data.</text>
</comment>
<reference evidence="2 3" key="1">
    <citation type="submission" date="2024-09" db="EMBL/GenBank/DDBJ databases">
        <title>Rethinking Asexuality: The Enigmatic Case of Functional Sexual Genes in Lepraria (Stereocaulaceae).</title>
        <authorList>
            <person name="Doellman M."/>
            <person name="Sun Y."/>
            <person name="Barcenas-Pena A."/>
            <person name="Lumbsch H.T."/>
            <person name="Grewe F."/>
        </authorList>
    </citation>
    <scope>NUCLEOTIDE SEQUENCE [LARGE SCALE GENOMIC DNA]</scope>
    <source>
        <strain evidence="2 3">Mercado 3170</strain>
    </source>
</reference>
<evidence type="ECO:0000313" key="3">
    <source>
        <dbReference type="Proteomes" id="UP001590950"/>
    </source>
</evidence>
<evidence type="ECO:0000256" key="1">
    <source>
        <dbReference type="SAM" id="MobiDB-lite"/>
    </source>
</evidence>
<sequence length="103" mass="10975">MPTKKPPSASNGSFRSDIGKGASSAAPQTANHAPHTPATRSQTILSSWYCCRCNHGPLSIETDPSCINLIYGRPCGHRRCYFCGLDANPVVPEPAVFTGSERA</sequence>
<keyword evidence="3" id="KW-1185">Reference proteome</keyword>
<dbReference type="EMBL" id="JBEFKJ010000010">
    <property type="protein sequence ID" value="KAL2043968.1"/>
    <property type="molecule type" value="Genomic_DNA"/>
</dbReference>